<evidence type="ECO:0000313" key="2">
    <source>
        <dbReference type="EMBL" id="KAF3859782.1"/>
    </source>
</evidence>
<proteinExistence type="predicted"/>
<dbReference type="PANTHER" id="PTHR11505">
    <property type="entry name" value="L1 TRANSPOSABLE ELEMENT-RELATED"/>
    <property type="match status" value="1"/>
</dbReference>
<dbReference type="InterPro" id="IPR004244">
    <property type="entry name" value="Transposase_22"/>
</dbReference>
<sequence length="513" mass="58324">MTTFLASTMSKTKSKQDKDPSSSSASVTLAELSSLLAEHRKAISADFKSSFEALTTTLDGLNSTVAGHGERIGSLEDNSNEVDRRLQHLENACSTFQQDNVLLKTKLADLEGRSRRQNIRIIGLPESLEGPRPTAFFSQLLVDVFGKEVLSSPPELDRAHRSLAPKPAAGDKPRPVIVRLHRFQVKDLLIREARRRGELFYKEHKIRLYEDYSSDVLKERAEYKSSMAELYKRGYRPALLYPAKLRITLPNGEKTWIRSVSEADKFLQNLNNRIDLFISTNVNPDISAAAIWESCKAYLRGEIISYSAYRRKIAMENKATLSKDIAELQSKSVVVKGCLKIWNQFRRHFGLQITPVSAPVHSNPLFTPSVIDRAFLIWKDLGIVSIKQLYISGIFASFDQLTQAFNLQRTHFFRYLQVRNFVRNHFPGFPALPPSTLVDTILDVNPNRKGSISILLLPSHIVSKTAILLRWKGPCPPSHSQWIKDALHFMRLEKIKYSLRFSEQKFYKYGSPS</sequence>
<dbReference type="OrthoDB" id="10059413at2759"/>
<dbReference type="Proteomes" id="UP000518266">
    <property type="component" value="Unassembled WGS sequence"/>
</dbReference>
<keyword evidence="3" id="KW-1185">Reference proteome</keyword>
<dbReference type="AlphaFoldDB" id="A0A7J5ZD74"/>
<evidence type="ECO:0000256" key="1">
    <source>
        <dbReference type="SAM" id="MobiDB-lite"/>
    </source>
</evidence>
<reference evidence="2 3" key="1">
    <citation type="submission" date="2020-03" db="EMBL/GenBank/DDBJ databases">
        <title>Dissostichus mawsoni Genome sequencing and assembly.</title>
        <authorList>
            <person name="Park H."/>
        </authorList>
    </citation>
    <scope>NUCLEOTIDE SEQUENCE [LARGE SCALE GENOMIC DNA]</scope>
    <source>
        <strain evidence="2">DM0001</strain>
        <tissue evidence="2">Muscle</tissue>
    </source>
</reference>
<organism evidence="2 3">
    <name type="scientific">Dissostichus mawsoni</name>
    <name type="common">Antarctic cod</name>
    <dbReference type="NCBI Taxonomy" id="36200"/>
    <lineage>
        <taxon>Eukaryota</taxon>
        <taxon>Metazoa</taxon>
        <taxon>Chordata</taxon>
        <taxon>Craniata</taxon>
        <taxon>Vertebrata</taxon>
        <taxon>Euteleostomi</taxon>
        <taxon>Actinopterygii</taxon>
        <taxon>Neopterygii</taxon>
        <taxon>Teleostei</taxon>
        <taxon>Neoteleostei</taxon>
        <taxon>Acanthomorphata</taxon>
        <taxon>Eupercaria</taxon>
        <taxon>Perciformes</taxon>
        <taxon>Notothenioidei</taxon>
        <taxon>Nototheniidae</taxon>
        <taxon>Dissostichus</taxon>
    </lineage>
</organism>
<dbReference type="Gene3D" id="1.20.5.340">
    <property type="match status" value="1"/>
</dbReference>
<gene>
    <name evidence="2" type="ORF">F7725_022181</name>
</gene>
<dbReference type="EMBL" id="JAAKFY010000003">
    <property type="protein sequence ID" value="KAF3859782.1"/>
    <property type="molecule type" value="Genomic_DNA"/>
</dbReference>
<comment type="caution">
    <text evidence="2">The sequence shown here is derived from an EMBL/GenBank/DDBJ whole genome shotgun (WGS) entry which is preliminary data.</text>
</comment>
<feature type="region of interest" description="Disordered" evidence="1">
    <location>
        <begin position="1"/>
        <end position="24"/>
    </location>
</feature>
<dbReference type="Gene3D" id="3.30.70.1820">
    <property type="entry name" value="L1 transposable element, RRM domain"/>
    <property type="match status" value="1"/>
</dbReference>
<name>A0A7J5ZD74_DISMA</name>
<protein>
    <submittedName>
        <fullName evidence="2">Uncharacterized protein</fullName>
    </submittedName>
</protein>
<evidence type="ECO:0000313" key="3">
    <source>
        <dbReference type="Proteomes" id="UP000518266"/>
    </source>
</evidence>
<accession>A0A7J5ZD74</accession>